<protein>
    <submittedName>
        <fullName evidence="3">Barstar family protein</fullName>
    </submittedName>
</protein>
<name>A0ABY4WC34_9BACL</name>
<dbReference type="RefSeq" id="WP_251871735.1">
    <property type="nucleotide sequence ID" value="NZ_CP098755.1"/>
</dbReference>
<keyword evidence="4" id="KW-1185">Reference proteome</keyword>
<reference evidence="3" key="1">
    <citation type="submission" date="2022-06" db="EMBL/GenBank/DDBJ databases">
        <title>Genome sequencing of Brevibacillus sp. BB3-R1.</title>
        <authorList>
            <person name="Heo J."/>
            <person name="Lee D."/>
            <person name="Won M."/>
            <person name="Han B.-H."/>
            <person name="Hong S.-B."/>
            <person name="Kwon S.-W."/>
        </authorList>
    </citation>
    <scope>NUCLEOTIDE SEQUENCE</scope>
    <source>
        <strain evidence="3">BB3-R1</strain>
    </source>
</reference>
<dbReference type="SUPFAM" id="SSF52038">
    <property type="entry name" value="Barstar-related"/>
    <property type="match status" value="1"/>
</dbReference>
<dbReference type="Proteomes" id="UP001056500">
    <property type="component" value="Chromosome"/>
</dbReference>
<comment type="similarity">
    <text evidence="1">Belongs to the barstar family.</text>
</comment>
<dbReference type="Pfam" id="PF01337">
    <property type="entry name" value="Barstar"/>
    <property type="match status" value="1"/>
</dbReference>
<proteinExistence type="inferred from homology"/>
<evidence type="ECO:0000313" key="4">
    <source>
        <dbReference type="Proteomes" id="UP001056500"/>
    </source>
</evidence>
<dbReference type="InterPro" id="IPR000468">
    <property type="entry name" value="Barstar"/>
</dbReference>
<evidence type="ECO:0000313" key="3">
    <source>
        <dbReference type="EMBL" id="USG64623.1"/>
    </source>
</evidence>
<dbReference type="InterPro" id="IPR035905">
    <property type="entry name" value="Barstar-like_sf"/>
</dbReference>
<dbReference type="CDD" id="cd05140">
    <property type="entry name" value="Barstar_AU1054-like"/>
    <property type="match status" value="1"/>
</dbReference>
<sequence>MENLDDEVRAEIVVIDVSVVQNSYELHQLLKRQLSFPNFYGNNWDAFWDAITGLVELPNRLVFIGWDELLVILPRDAKILKECLEDKNKKYPSTFVEVEYR</sequence>
<dbReference type="Gene3D" id="3.30.370.10">
    <property type="entry name" value="Barstar-like"/>
    <property type="match status" value="1"/>
</dbReference>
<feature type="domain" description="Barstar (barnase inhibitor)" evidence="2">
    <location>
        <begin position="12"/>
        <end position="92"/>
    </location>
</feature>
<evidence type="ECO:0000256" key="1">
    <source>
        <dbReference type="ARBA" id="ARBA00006845"/>
    </source>
</evidence>
<evidence type="ECO:0000259" key="2">
    <source>
        <dbReference type="Pfam" id="PF01337"/>
    </source>
</evidence>
<accession>A0ABY4WC34</accession>
<dbReference type="EMBL" id="CP098755">
    <property type="protein sequence ID" value="USG64623.1"/>
    <property type="molecule type" value="Genomic_DNA"/>
</dbReference>
<gene>
    <name evidence="3" type="ORF">NDK47_21135</name>
</gene>
<organism evidence="3 4">
    <name type="scientific">Brevibacillus ruminantium</name>
    <dbReference type="NCBI Taxonomy" id="2950604"/>
    <lineage>
        <taxon>Bacteria</taxon>
        <taxon>Bacillati</taxon>
        <taxon>Bacillota</taxon>
        <taxon>Bacilli</taxon>
        <taxon>Bacillales</taxon>
        <taxon>Paenibacillaceae</taxon>
        <taxon>Brevibacillus</taxon>
    </lineage>
</organism>